<dbReference type="EMBL" id="FNFP01000004">
    <property type="protein sequence ID" value="SDK86964.1"/>
    <property type="molecule type" value="Genomic_DNA"/>
</dbReference>
<dbReference type="OrthoDB" id="1955621at2"/>
<keyword evidence="1" id="KW-0812">Transmembrane</keyword>
<evidence type="ECO:0000256" key="1">
    <source>
        <dbReference type="SAM" id="Phobius"/>
    </source>
</evidence>
<protein>
    <submittedName>
        <fullName evidence="2">Uncharacterized protein</fullName>
    </submittedName>
</protein>
<sequence>MEDIGLLAPRFVIIHYFIKWFIKKFGLAFYCLVIVLPLLVIALYTLRQSAKGKEWDRVLMIVIFMLIALGGLIGLGFDIHNGYSMVP</sequence>
<organism evidence="2 3">
    <name type="scientific">Natronincola ferrireducens</name>
    <dbReference type="NCBI Taxonomy" id="393762"/>
    <lineage>
        <taxon>Bacteria</taxon>
        <taxon>Bacillati</taxon>
        <taxon>Bacillota</taxon>
        <taxon>Clostridia</taxon>
        <taxon>Peptostreptococcales</taxon>
        <taxon>Natronincolaceae</taxon>
        <taxon>Natronincola</taxon>
    </lineage>
</organism>
<evidence type="ECO:0000313" key="2">
    <source>
        <dbReference type="EMBL" id="SDK86964.1"/>
    </source>
</evidence>
<name>A0A1G9FF23_9FIRM</name>
<accession>A0A1G9FF23</accession>
<dbReference type="Proteomes" id="UP000198718">
    <property type="component" value="Unassembled WGS sequence"/>
</dbReference>
<keyword evidence="3" id="KW-1185">Reference proteome</keyword>
<evidence type="ECO:0000313" key="3">
    <source>
        <dbReference type="Proteomes" id="UP000198718"/>
    </source>
</evidence>
<proteinExistence type="predicted"/>
<feature type="transmembrane region" description="Helical" evidence="1">
    <location>
        <begin position="58"/>
        <end position="77"/>
    </location>
</feature>
<keyword evidence="1" id="KW-0472">Membrane</keyword>
<dbReference type="RefSeq" id="WP_090553711.1">
    <property type="nucleotide sequence ID" value="NZ_FNFP01000004.1"/>
</dbReference>
<keyword evidence="1" id="KW-1133">Transmembrane helix</keyword>
<reference evidence="2 3" key="1">
    <citation type="submission" date="2016-10" db="EMBL/GenBank/DDBJ databases">
        <authorList>
            <person name="de Groot N.N."/>
        </authorList>
    </citation>
    <scope>NUCLEOTIDE SEQUENCE [LARGE SCALE GENOMIC DNA]</scope>
    <source>
        <strain evidence="2 3">DSM 18346</strain>
    </source>
</reference>
<feature type="transmembrane region" description="Helical" evidence="1">
    <location>
        <begin position="27"/>
        <end position="46"/>
    </location>
</feature>
<dbReference type="AlphaFoldDB" id="A0A1G9FF23"/>
<gene>
    <name evidence="2" type="ORF">SAMN05660472_02172</name>
</gene>